<sequence>MTAIAQDRVDLERTIQAHRKEIDRQPGDMQTLHEEVVQLSRSFNAMSFVSRLPREVIYPIFWEYLYNSQKPLEVQAFGESNVHDARGLIGNGSSSLKCATPGGPLHYPAQPCGPNWTRGFPDTRVSSKYLFLSRAKPLSMSQ</sequence>
<accession>A0AAW0FQL3</accession>
<protein>
    <submittedName>
        <fullName evidence="1">Uncharacterized protein</fullName>
    </submittedName>
</protein>
<name>A0AAW0FQL3_9APHY</name>
<keyword evidence="2" id="KW-1185">Reference proteome</keyword>
<evidence type="ECO:0000313" key="2">
    <source>
        <dbReference type="Proteomes" id="UP001385951"/>
    </source>
</evidence>
<dbReference type="AlphaFoldDB" id="A0AAW0FQL3"/>
<gene>
    <name evidence="1" type="ORF">QCA50_013615</name>
</gene>
<reference evidence="1 2" key="1">
    <citation type="submission" date="2022-09" db="EMBL/GenBank/DDBJ databases">
        <authorList>
            <person name="Palmer J.M."/>
        </authorList>
    </citation>
    <scope>NUCLEOTIDE SEQUENCE [LARGE SCALE GENOMIC DNA]</scope>
    <source>
        <strain evidence="1 2">DSM 7382</strain>
    </source>
</reference>
<dbReference type="Proteomes" id="UP001385951">
    <property type="component" value="Unassembled WGS sequence"/>
</dbReference>
<comment type="caution">
    <text evidence="1">The sequence shown here is derived from an EMBL/GenBank/DDBJ whole genome shotgun (WGS) entry which is preliminary data.</text>
</comment>
<evidence type="ECO:0000313" key="1">
    <source>
        <dbReference type="EMBL" id="KAK7683353.1"/>
    </source>
</evidence>
<dbReference type="EMBL" id="JASBNA010000031">
    <property type="protein sequence ID" value="KAK7683353.1"/>
    <property type="molecule type" value="Genomic_DNA"/>
</dbReference>
<organism evidence="1 2">
    <name type="scientific">Cerrena zonata</name>
    <dbReference type="NCBI Taxonomy" id="2478898"/>
    <lineage>
        <taxon>Eukaryota</taxon>
        <taxon>Fungi</taxon>
        <taxon>Dikarya</taxon>
        <taxon>Basidiomycota</taxon>
        <taxon>Agaricomycotina</taxon>
        <taxon>Agaricomycetes</taxon>
        <taxon>Polyporales</taxon>
        <taxon>Cerrenaceae</taxon>
        <taxon>Cerrena</taxon>
    </lineage>
</organism>
<proteinExistence type="predicted"/>